<feature type="domain" description="Histidine kinase" evidence="18">
    <location>
        <begin position="213"/>
        <end position="432"/>
    </location>
</feature>
<name>A0A3R8SBB7_9BURK</name>
<dbReference type="NCBIfam" id="TIGR02966">
    <property type="entry name" value="phoR_proteo"/>
    <property type="match status" value="1"/>
</dbReference>
<evidence type="ECO:0000256" key="13">
    <source>
        <dbReference type="ARBA" id="ARBA00022840"/>
    </source>
</evidence>
<dbReference type="InterPro" id="IPR005467">
    <property type="entry name" value="His_kinase_dom"/>
</dbReference>
<proteinExistence type="predicted"/>
<dbReference type="InterPro" id="IPR003661">
    <property type="entry name" value="HisK_dim/P_dom"/>
</dbReference>
<dbReference type="OrthoDB" id="9813151at2"/>
<evidence type="ECO:0000256" key="11">
    <source>
        <dbReference type="ARBA" id="ARBA00022741"/>
    </source>
</evidence>
<dbReference type="GO" id="GO:0004721">
    <property type="term" value="F:phosphoprotein phosphatase activity"/>
    <property type="evidence" value="ECO:0007669"/>
    <property type="project" value="InterPro"/>
</dbReference>
<keyword evidence="9" id="KW-0808">Transferase</keyword>
<dbReference type="SUPFAM" id="SSF55874">
    <property type="entry name" value="ATPase domain of HSP90 chaperone/DNA topoisomerase II/histidine kinase"/>
    <property type="match status" value="1"/>
</dbReference>
<dbReference type="SUPFAM" id="SSF47384">
    <property type="entry name" value="Homodimeric domain of signal transducing histidine kinase"/>
    <property type="match status" value="1"/>
</dbReference>
<dbReference type="InterPro" id="IPR014310">
    <property type="entry name" value="Sig_transdc_His_kinase_PhoR"/>
</dbReference>
<dbReference type="Gene3D" id="3.30.565.10">
    <property type="entry name" value="Histidine kinase-like ATPase, C-terminal domain"/>
    <property type="match status" value="1"/>
</dbReference>
<comment type="subcellular location">
    <subcellularLocation>
        <location evidence="2">Cell inner membrane</location>
        <topology evidence="2">Multi-pass membrane protein</topology>
    </subcellularLocation>
</comment>
<dbReference type="SMART" id="SM00388">
    <property type="entry name" value="HisKA"/>
    <property type="match status" value="1"/>
</dbReference>
<evidence type="ECO:0000259" key="18">
    <source>
        <dbReference type="PROSITE" id="PS50109"/>
    </source>
</evidence>
<keyword evidence="13" id="KW-0067">ATP-binding</keyword>
<dbReference type="GO" id="GO:0006817">
    <property type="term" value="P:phosphate ion transport"/>
    <property type="evidence" value="ECO:0007669"/>
    <property type="project" value="UniProtKB-KW"/>
</dbReference>
<evidence type="ECO:0000313" key="19">
    <source>
        <dbReference type="EMBL" id="RRS05677.1"/>
    </source>
</evidence>
<keyword evidence="10" id="KW-0812">Transmembrane</keyword>
<dbReference type="AlphaFoldDB" id="A0A3R8SBB7"/>
<dbReference type="InterPro" id="IPR004358">
    <property type="entry name" value="Sig_transdc_His_kin-like_C"/>
</dbReference>
<dbReference type="FunFam" id="3.30.565.10:FF:000006">
    <property type="entry name" value="Sensor histidine kinase WalK"/>
    <property type="match status" value="1"/>
</dbReference>
<comment type="function">
    <text evidence="17">Member of the two-component regulatory system PhoR/PhoB involved in the phosphate regulon genes expression. PhoR may function as a membrane-associated protein kinase that phosphorylates PhoB in response to environmental signals.</text>
</comment>
<keyword evidence="8" id="KW-0592">Phosphate transport</keyword>
<dbReference type="EMBL" id="RSED01000003">
    <property type="protein sequence ID" value="RRS05677.1"/>
    <property type="molecule type" value="Genomic_DNA"/>
</dbReference>
<keyword evidence="6" id="KW-1003">Cell membrane</keyword>
<keyword evidence="11" id="KW-0547">Nucleotide-binding</keyword>
<evidence type="ECO:0000256" key="5">
    <source>
        <dbReference type="ARBA" id="ARBA00022448"/>
    </source>
</evidence>
<dbReference type="InterPro" id="IPR021766">
    <property type="entry name" value="PhoR_N"/>
</dbReference>
<dbReference type="GO" id="GO:0016036">
    <property type="term" value="P:cellular response to phosphate starvation"/>
    <property type="evidence" value="ECO:0007669"/>
    <property type="project" value="TreeGrafter"/>
</dbReference>
<organism evidence="19 20">
    <name type="scientific">Aquabacterium soli</name>
    <dbReference type="NCBI Taxonomy" id="2493092"/>
    <lineage>
        <taxon>Bacteria</taxon>
        <taxon>Pseudomonadati</taxon>
        <taxon>Pseudomonadota</taxon>
        <taxon>Betaproteobacteria</taxon>
        <taxon>Burkholderiales</taxon>
        <taxon>Aquabacterium</taxon>
    </lineage>
</organism>
<dbReference type="GO" id="GO:0000155">
    <property type="term" value="F:phosphorelay sensor kinase activity"/>
    <property type="evidence" value="ECO:0007669"/>
    <property type="project" value="InterPro"/>
</dbReference>
<keyword evidence="16" id="KW-0472">Membrane</keyword>
<dbReference type="Gene3D" id="3.30.450.20">
    <property type="entry name" value="PAS domain"/>
    <property type="match status" value="1"/>
</dbReference>
<dbReference type="Pfam" id="PF13188">
    <property type="entry name" value="PAS_8"/>
    <property type="match status" value="1"/>
</dbReference>
<dbReference type="CDD" id="cd00082">
    <property type="entry name" value="HisKA"/>
    <property type="match status" value="1"/>
</dbReference>
<dbReference type="Gene3D" id="1.10.287.130">
    <property type="match status" value="1"/>
</dbReference>
<dbReference type="Pfam" id="PF11808">
    <property type="entry name" value="PhoR"/>
    <property type="match status" value="1"/>
</dbReference>
<dbReference type="PRINTS" id="PR00344">
    <property type="entry name" value="BCTRLSENSOR"/>
</dbReference>
<dbReference type="GO" id="GO:0005886">
    <property type="term" value="C:plasma membrane"/>
    <property type="evidence" value="ECO:0007669"/>
    <property type="project" value="UniProtKB-SubCell"/>
</dbReference>
<evidence type="ECO:0000256" key="16">
    <source>
        <dbReference type="ARBA" id="ARBA00023136"/>
    </source>
</evidence>
<dbReference type="InterPro" id="IPR036097">
    <property type="entry name" value="HisK_dim/P_sf"/>
</dbReference>
<evidence type="ECO:0000256" key="17">
    <source>
        <dbReference type="ARBA" id="ARBA00025207"/>
    </source>
</evidence>
<comment type="catalytic activity">
    <reaction evidence="1">
        <text>ATP + protein L-histidine = ADP + protein N-phospho-L-histidine.</text>
        <dbReference type="EC" id="2.7.13.3"/>
    </reaction>
</comment>
<dbReference type="Proteomes" id="UP000269265">
    <property type="component" value="Unassembled WGS sequence"/>
</dbReference>
<evidence type="ECO:0000256" key="3">
    <source>
        <dbReference type="ARBA" id="ARBA00012438"/>
    </source>
</evidence>
<dbReference type="FunFam" id="1.10.287.130:FF:000001">
    <property type="entry name" value="Two-component sensor histidine kinase"/>
    <property type="match status" value="1"/>
</dbReference>
<evidence type="ECO:0000256" key="9">
    <source>
        <dbReference type="ARBA" id="ARBA00022679"/>
    </source>
</evidence>
<comment type="caution">
    <text evidence="19">The sequence shown here is derived from an EMBL/GenBank/DDBJ whole genome shotgun (WGS) entry which is preliminary data.</text>
</comment>
<evidence type="ECO:0000313" key="20">
    <source>
        <dbReference type="Proteomes" id="UP000269265"/>
    </source>
</evidence>
<dbReference type="InterPro" id="IPR050351">
    <property type="entry name" value="BphY/WalK/GraS-like"/>
</dbReference>
<dbReference type="InterPro" id="IPR035965">
    <property type="entry name" value="PAS-like_dom_sf"/>
</dbReference>
<evidence type="ECO:0000256" key="7">
    <source>
        <dbReference type="ARBA" id="ARBA00022553"/>
    </source>
</evidence>
<evidence type="ECO:0000256" key="10">
    <source>
        <dbReference type="ARBA" id="ARBA00022692"/>
    </source>
</evidence>
<keyword evidence="7" id="KW-0597">Phosphoprotein</keyword>
<dbReference type="InterPro" id="IPR003594">
    <property type="entry name" value="HATPase_dom"/>
</dbReference>
<dbReference type="Pfam" id="PF00512">
    <property type="entry name" value="HisKA"/>
    <property type="match status" value="1"/>
</dbReference>
<evidence type="ECO:0000256" key="6">
    <source>
        <dbReference type="ARBA" id="ARBA00022475"/>
    </source>
</evidence>
<sequence length="438" mass="48297">MLSRVSTRVLTGALGASVGWWIGHHLGYPARMAIGGAALAVVGLSVLDTLKGYRLLDWLRNPEADPPALPGLWGEVSHRVHRVLRQRERETANERERLSQFLSGIDASPNGVMLLDASEHITWISRTAASHFGLDPVRDLAQRVTNLVRVPAFVQYLASEEQTEPVKFLMPRGGQGTLSVVVRNYGDGLRIVLSQDVTERERSEAMRRDFVANVSHEIRTPLTVLNGFIETMANLPLTEVERRRVLTLMGQQSERMQTLVSDLLMLAQIEGSPRPTADHWCRMSDVLQRIENDAKGLSQGRHEFTSTISPAHTVVEIAGVESEWLSAMGNLVSNAIRYTPEGGHIGVAWRTLPDGSGEFSVKDSGIGIDAEHIPRLTERFYRVDGSRSRDTGGTGLGLSIVKHVVQRHGGELRITSEKGKGSIFTLTVPVARVRLKPL</sequence>
<dbReference type="Pfam" id="PF02518">
    <property type="entry name" value="HATPase_c"/>
    <property type="match status" value="1"/>
</dbReference>
<evidence type="ECO:0000256" key="15">
    <source>
        <dbReference type="ARBA" id="ARBA00023012"/>
    </source>
</evidence>
<evidence type="ECO:0000256" key="1">
    <source>
        <dbReference type="ARBA" id="ARBA00000085"/>
    </source>
</evidence>
<keyword evidence="14" id="KW-1133">Transmembrane helix</keyword>
<dbReference type="SUPFAM" id="SSF55785">
    <property type="entry name" value="PYP-like sensor domain (PAS domain)"/>
    <property type="match status" value="1"/>
</dbReference>
<dbReference type="InterPro" id="IPR036890">
    <property type="entry name" value="HATPase_C_sf"/>
</dbReference>
<accession>A0A3R8SBB7</accession>
<keyword evidence="15" id="KW-0902">Two-component regulatory system</keyword>
<dbReference type="InterPro" id="IPR000014">
    <property type="entry name" value="PAS"/>
</dbReference>
<dbReference type="PANTHER" id="PTHR45453:SF1">
    <property type="entry name" value="PHOSPHATE REGULON SENSOR PROTEIN PHOR"/>
    <property type="match status" value="1"/>
</dbReference>
<reference evidence="19 20" key="1">
    <citation type="submission" date="2018-12" db="EMBL/GenBank/DDBJ databases">
        <title>The whole draft genome of Aquabacterium sp. SJQ9.</title>
        <authorList>
            <person name="Sun L."/>
            <person name="Gao X."/>
            <person name="Chen W."/>
            <person name="Huang K."/>
        </authorList>
    </citation>
    <scope>NUCLEOTIDE SEQUENCE [LARGE SCALE GENOMIC DNA]</scope>
    <source>
        <strain evidence="19 20">SJQ9</strain>
    </source>
</reference>
<keyword evidence="20" id="KW-1185">Reference proteome</keyword>
<evidence type="ECO:0000256" key="8">
    <source>
        <dbReference type="ARBA" id="ARBA00022592"/>
    </source>
</evidence>
<keyword evidence="12 19" id="KW-0418">Kinase</keyword>
<protein>
    <recommendedName>
        <fullName evidence="4">Phosphate regulon sensor protein PhoR</fullName>
        <ecNumber evidence="3">2.7.13.3</ecNumber>
    </recommendedName>
</protein>
<dbReference type="PROSITE" id="PS50109">
    <property type="entry name" value="HIS_KIN"/>
    <property type="match status" value="1"/>
</dbReference>
<dbReference type="PANTHER" id="PTHR45453">
    <property type="entry name" value="PHOSPHATE REGULON SENSOR PROTEIN PHOR"/>
    <property type="match status" value="1"/>
</dbReference>
<dbReference type="SMART" id="SM00387">
    <property type="entry name" value="HATPase_c"/>
    <property type="match status" value="1"/>
</dbReference>
<keyword evidence="5" id="KW-0813">Transport</keyword>
<evidence type="ECO:0000256" key="12">
    <source>
        <dbReference type="ARBA" id="ARBA00022777"/>
    </source>
</evidence>
<gene>
    <name evidence="19" type="primary">phoR</name>
    <name evidence="19" type="ORF">EIP75_04905</name>
</gene>
<dbReference type="GO" id="GO:0005524">
    <property type="term" value="F:ATP binding"/>
    <property type="evidence" value="ECO:0007669"/>
    <property type="project" value="UniProtKB-KW"/>
</dbReference>
<evidence type="ECO:0000256" key="14">
    <source>
        <dbReference type="ARBA" id="ARBA00022989"/>
    </source>
</evidence>
<evidence type="ECO:0000256" key="2">
    <source>
        <dbReference type="ARBA" id="ARBA00004429"/>
    </source>
</evidence>
<dbReference type="EC" id="2.7.13.3" evidence="3"/>
<evidence type="ECO:0000256" key="4">
    <source>
        <dbReference type="ARBA" id="ARBA00019665"/>
    </source>
</evidence>